<dbReference type="STRING" id="1476583.DEIPH_ctg026orf0079"/>
<keyword evidence="3" id="KW-1185">Reference proteome</keyword>
<protein>
    <submittedName>
        <fullName evidence="2">Uncharacterized protein</fullName>
    </submittedName>
</protein>
<accession>A0A016QQY4</accession>
<comment type="caution">
    <text evidence="2">The sequence shown here is derived from an EMBL/GenBank/DDBJ whole genome shotgun (WGS) entry which is preliminary data.</text>
</comment>
<proteinExistence type="predicted"/>
<dbReference type="AlphaFoldDB" id="A0A016QQY4"/>
<evidence type="ECO:0000313" key="3">
    <source>
        <dbReference type="Proteomes" id="UP000020492"/>
    </source>
</evidence>
<dbReference type="OrthoDB" id="53745at2"/>
<dbReference type="EMBL" id="JHAC01000026">
    <property type="protein sequence ID" value="EYB68169.1"/>
    <property type="molecule type" value="Genomic_DNA"/>
</dbReference>
<reference evidence="2 3" key="1">
    <citation type="submission" date="2014-03" db="EMBL/GenBank/DDBJ databases">
        <title>Draft genome sequence of Deinococcus phoenicis 1P10ME.</title>
        <authorList>
            <person name="Stepanov V.G."/>
            <person name="Vaishampayan P."/>
            <person name="Venkateswaran K."/>
            <person name="Fox G.E."/>
        </authorList>
    </citation>
    <scope>NUCLEOTIDE SEQUENCE [LARGE SCALE GENOMIC DNA]</scope>
    <source>
        <strain evidence="2 3">1P10ME</strain>
    </source>
</reference>
<evidence type="ECO:0000313" key="2">
    <source>
        <dbReference type="EMBL" id="EYB68169.1"/>
    </source>
</evidence>
<evidence type="ECO:0000256" key="1">
    <source>
        <dbReference type="SAM" id="MobiDB-lite"/>
    </source>
</evidence>
<feature type="region of interest" description="Disordered" evidence="1">
    <location>
        <begin position="483"/>
        <end position="502"/>
    </location>
</feature>
<sequence length="502" mass="57114">MPSILSPPSTLGLRWSDYPLMDAALAGLCVFSNIRDAEQGPALLTPEHLQAFQKWAEDAYFSPELTGWIAVVFTSNFLNPSFKPEKKREVLREILSSYQRPNLLPERCAIFPELQAQQRVARDLMPMLMGRGPMNFYPDGQPGLPLSGQAITVLQGLALAAPLVSGRALILDADDRQLLLDVVREWQGSWLKRISLSRPGDDKKPIWAAARTRLMEAIRDVLSKQPRVKDSFKLPFMGGATIYHLSNSGQGPDAAIYTLERPVLRFMELARQNYPEAWKPLMASRRYEADKTKDKEFGFRNELDEALFSLPDEAAYFLRRYLMPPFTQALRTAQAEARKGKTTKKPAKDALTLIPLAGLWGITELFLREVVGMEKARVEAIEALGQRLSKWIVNENDKRLFRELYVARGAGPLRHVLLKAMLEKSKQDAKSGTEERDLITTKDEYLRVFTEADETTRADFTLARDLLKMRVIQYLHDNRFFEENKDDPELQNTELPSEEGEQ</sequence>
<dbReference type="PATRIC" id="fig|1476583.3.peg.1810"/>
<gene>
    <name evidence="2" type="ORF">DEIPH_ctg026orf0079</name>
</gene>
<dbReference type="RefSeq" id="WP_034357011.1">
    <property type="nucleotide sequence ID" value="NZ_JHAC01000026.1"/>
</dbReference>
<dbReference type="Proteomes" id="UP000020492">
    <property type="component" value="Unassembled WGS sequence"/>
</dbReference>
<dbReference type="eggNOG" id="ENOG502Z8CM">
    <property type="taxonomic scope" value="Bacteria"/>
</dbReference>
<organism evidence="2 3">
    <name type="scientific">Deinococcus phoenicis</name>
    <dbReference type="NCBI Taxonomy" id="1476583"/>
    <lineage>
        <taxon>Bacteria</taxon>
        <taxon>Thermotogati</taxon>
        <taxon>Deinococcota</taxon>
        <taxon>Deinococci</taxon>
        <taxon>Deinococcales</taxon>
        <taxon>Deinococcaceae</taxon>
        <taxon>Deinococcus</taxon>
    </lineage>
</organism>
<name>A0A016QQY4_9DEIO</name>